<evidence type="ECO:0000313" key="7">
    <source>
        <dbReference type="EMBL" id="GAA6269549.1"/>
    </source>
</evidence>
<keyword evidence="4" id="KW-0732">Signal</keyword>
<dbReference type="PANTHER" id="PTHR30532">
    <property type="entry name" value="IRON III DICITRATE-BINDING PERIPLASMIC PROTEIN"/>
    <property type="match status" value="1"/>
</dbReference>
<dbReference type="NCBIfam" id="NF009668">
    <property type="entry name" value="PRK13189.1"/>
    <property type="match status" value="1"/>
</dbReference>
<accession>A0ABQ0AZT7</accession>
<name>A0ABQ0AZT7_9FIRM</name>
<gene>
    <name evidence="7" type="ORF">F130042H8_26090</name>
</gene>
<dbReference type="Pfam" id="PF00578">
    <property type="entry name" value="AhpC-TSA"/>
    <property type="match status" value="1"/>
</dbReference>
<feature type="domain" description="Thioredoxin" evidence="6">
    <location>
        <begin position="298"/>
        <end position="453"/>
    </location>
</feature>
<dbReference type="InterPro" id="IPR013766">
    <property type="entry name" value="Thioredoxin_domain"/>
</dbReference>
<organism evidence="7 8">
    <name type="scientific">Enterocloster alcoholdehydrogenati</name>
    <dbReference type="NCBI Taxonomy" id="2547410"/>
    <lineage>
        <taxon>Bacteria</taxon>
        <taxon>Bacillati</taxon>
        <taxon>Bacillota</taxon>
        <taxon>Clostridia</taxon>
        <taxon>Lachnospirales</taxon>
        <taxon>Lachnospiraceae</taxon>
        <taxon>Enterocloster</taxon>
    </lineage>
</organism>
<evidence type="ECO:0000256" key="1">
    <source>
        <dbReference type="ARBA" id="ARBA00004196"/>
    </source>
</evidence>
<keyword evidence="8" id="KW-1185">Reference proteome</keyword>
<dbReference type="InterPro" id="IPR002491">
    <property type="entry name" value="ABC_transptr_periplasmic_BD"/>
</dbReference>
<comment type="subcellular location">
    <subcellularLocation>
        <location evidence="1">Cell envelope</location>
    </subcellularLocation>
</comment>
<reference evidence="7 8" key="1">
    <citation type="submission" date="2024-04" db="EMBL/GenBank/DDBJ databases">
        <title>Defined microbial consortia suppress multidrug-resistant proinflammatory Enterobacteriaceae via ecological control.</title>
        <authorList>
            <person name="Furuichi M."/>
            <person name="Kawaguchi T."/>
            <person name="Pust M."/>
            <person name="Yasuma K."/>
            <person name="Plichta D."/>
            <person name="Hasegawa N."/>
            <person name="Ohya T."/>
            <person name="Bhattarai S."/>
            <person name="Sasajima S."/>
            <person name="Aoto Y."/>
            <person name="Tuganbaev T."/>
            <person name="Yaginuma M."/>
            <person name="Ueda M."/>
            <person name="Okahashi N."/>
            <person name="Amafuji K."/>
            <person name="Kiridooshi Y."/>
            <person name="Sugita K."/>
            <person name="Strazar M."/>
            <person name="Skelly A."/>
            <person name="Suda W."/>
            <person name="Hattori M."/>
            <person name="Nakamoto N."/>
            <person name="Caballero S."/>
            <person name="Norman J."/>
            <person name="Olle B."/>
            <person name="Tanoue T."/>
            <person name="Arita M."/>
            <person name="Bucci V."/>
            <person name="Atarashi K."/>
            <person name="Xavier R."/>
            <person name="Honda K."/>
        </authorList>
    </citation>
    <scope>NUCLEOTIDE SEQUENCE [LARGE SCALE GENOMIC DNA]</scope>
    <source>
        <strain evidence="8">f13</strain>
    </source>
</reference>
<feature type="domain" description="Fe/B12 periplasmic-binding" evidence="5">
    <location>
        <begin position="1"/>
        <end position="260"/>
    </location>
</feature>
<dbReference type="EMBL" id="BAABXL010000001">
    <property type="protein sequence ID" value="GAA6269549.1"/>
    <property type="molecule type" value="Genomic_DNA"/>
</dbReference>
<comment type="caution">
    <text evidence="7">The sequence shown here is derived from an EMBL/GenBank/DDBJ whole genome shotgun (WGS) entry which is preliminary data.</text>
</comment>
<dbReference type="Pfam" id="PF01497">
    <property type="entry name" value="Peripla_BP_2"/>
    <property type="match status" value="1"/>
</dbReference>
<dbReference type="PROSITE" id="PS50983">
    <property type="entry name" value="FE_B12_PBP"/>
    <property type="match status" value="1"/>
</dbReference>
<comment type="similarity">
    <text evidence="2">Belongs to the bacterial solute-binding protein 8 family.</text>
</comment>
<dbReference type="SUPFAM" id="SSF53807">
    <property type="entry name" value="Helical backbone' metal receptor"/>
    <property type="match status" value="1"/>
</dbReference>
<dbReference type="Gene3D" id="3.40.50.1980">
    <property type="entry name" value="Nitrogenase molybdenum iron protein domain"/>
    <property type="match status" value="2"/>
</dbReference>
<dbReference type="InterPro" id="IPR000866">
    <property type="entry name" value="AhpC/TSA"/>
</dbReference>
<dbReference type="InterPro" id="IPR051313">
    <property type="entry name" value="Bact_iron-sidero_bind"/>
</dbReference>
<dbReference type="Proteomes" id="UP001600894">
    <property type="component" value="Unassembled WGS sequence"/>
</dbReference>
<evidence type="ECO:0000256" key="2">
    <source>
        <dbReference type="ARBA" id="ARBA00008814"/>
    </source>
</evidence>
<dbReference type="PANTHER" id="PTHR30532:SF28">
    <property type="entry name" value="PETROBACTIN-BINDING PROTEIN YCLQ"/>
    <property type="match status" value="1"/>
</dbReference>
<proteinExistence type="inferred from homology"/>
<evidence type="ECO:0008006" key="9">
    <source>
        <dbReference type="Google" id="ProtNLM"/>
    </source>
</evidence>
<evidence type="ECO:0000256" key="4">
    <source>
        <dbReference type="ARBA" id="ARBA00022729"/>
    </source>
</evidence>
<keyword evidence="3" id="KW-0813">Transport</keyword>
<sequence>MASLDILNALGVGDRVVGTASTRLEYLQDYINDEIANLGTIKEAALEAIMACEPDVIFISGRLSSSYDALSEIAPVVFLATDTELGIVESVRRNAATIASMFGLEDQVDELMAGFDARIQALQAVSEGQTAIVGMCTSGSFNVPGNDGRCSIIGVEAGFENIGVDANIDTSTHGNEASFEFLVEKAPDYIFVMDRDAAIGTDSAQLAQDIMENELVMGTEAYKNGHLVYLAHPAVGTPPRAASARWISCCRIWRTICWDKPPFRELTVLPSNHSHLCDKSTSSKNRGVLTMEQEYRMPLIGDKAPSFEAVTTQDPVKFPEDYAGKWVILFSHPADFTPVCTTEFMTFGSMIDEFKALNTELLGLSVDSIYSHVAWLRKIQELEWNGKKHINVTFPLIEDIRMEVANKYGMIQPGQSNTQAVRAVFVIDPNGVVRTILYYPLSTGRNFDGPQLR</sequence>
<dbReference type="Gene3D" id="3.40.30.10">
    <property type="entry name" value="Glutaredoxin"/>
    <property type="match status" value="1"/>
</dbReference>
<protein>
    <recommendedName>
        <fullName evidence="9">Thioredoxin-dependent peroxiredoxin</fullName>
    </recommendedName>
</protein>
<evidence type="ECO:0000259" key="6">
    <source>
        <dbReference type="PROSITE" id="PS51352"/>
    </source>
</evidence>
<dbReference type="PROSITE" id="PS51352">
    <property type="entry name" value="THIOREDOXIN_2"/>
    <property type="match status" value="1"/>
</dbReference>
<evidence type="ECO:0000313" key="8">
    <source>
        <dbReference type="Proteomes" id="UP001600894"/>
    </source>
</evidence>
<evidence type="ECO:0000256" key="3">
    <source>
        <dbReference type="ARBA" id="ARBA00022448"/>
    </source>
</evidence>
<dbReference type="SUPFAM" id="SSF52833">
    <property type="entry name" value="Thioredoxin-like"/>
    <property type="match status" value="1"/>
</dbReference>
<dbReference type="InterPro" id="IPR036249">
    <property type="entry name" value="Thioredoxin-like_sf"/>
</dbReference>
<evidence type="ECO:0000259" key="5">
    <source>
        <dbReference type="PROSITE" id="PS50983"/>
    </source>
</evidence>